<dbReference type="FunFam" id="2.60.40.10:FF:000120">
    <property type="entry name" value="Down syndrome cell adhesion molecule like 1"/>
    <property type="match status" value="1"/>
</dbReference>
<evidence type="ECO:0000256" key="4">
    <source>
        <dbReference type="ARBA" id="ARBA00022729"/>
    </source>
</evidence>
<dbReference type="GO" id="GO:0098632">
    <property type="term" value="F:cell-cell adhesion mediator activity"/>
    <property type="evidence" value="ECO:0007669"/>
    <property type="project" value="TreeGrafter"/>
</dbReference>
<feature type="domain" description="Ig-like" evidence="17">
    <location>
        <begin position="90"/>
        <end position="170"/>
    </location>
</feature>
<dbReference type="PANTHER" id="PTHR10075">
    <property type="entry name" value="BASIGIN RELATED"/>
    <property type="match status" value="1"/>
</dbReference>
<feature type="compositionally biased region" description="Polar residues" evidence="15">
    <location>
        <begin position="1706"/>
        <end position="1728"/>
    </location>
</feature>
<accession>A0A8C4IJG6</accession>
<sequence length="1799" mass="197767">MRGNVAVFKCLIPAAVQEYVSVVSWERDTVSIVPGNRFSLTSFGALYISDVQKEDALSTYRCITKHKYSGETRQSNGARLSVMDPNESSPTILDSFQAGEVYAGQSVELPCIAGGYPSPTVRWLKDGRPLPSDARWTRRLTGLTISDLRQEDSGSYACEVTNSFGSKEVSGQLHVIDPLRVTLSPKNLKTGISSTLFFTCTVEGSPEYTITWFSNTEPIVPDQHISIQGQHNDTLQITAAQKFHSGAYQCFASRKGHTAQDFSIILLEDGTPRIVSSFSERVVNPGEPFSLMCAAKGAPPPSITWTLDDEPVVRDSTYKTSQYTLSDGLTVSHVNVSSPLIRDGGVYRCVARNSAGSAEYQARINVRGPPRIRPMRDITAVAGRNTYITCRVIGYPYYSIKWLKDGMQLPDNHRQVVFENGTLRLTDVQKGADEGTYLCSVLIQPQVSINQTVHVTVKVPPLIQPFDIPSTSVGKLMYIACVVSSGDMPIRITWHKDGQLIVPGSASGVAIETKEFMSSLQISKVTLKHNGNYTCIASNAAATVSWERQLIVTVPPRFVVQPNNQDCIYGKAGVLNCSVEGYPPPKVMWKHAKGNPQQYHPVPLTGRIQIMSNGSLLIRHVLEDDRGYYLCQASNGVGSDISKSMILTVKIPAMITSHPNTTMARKGQTKELNCTARGEQPIIIRWERGDTVIDAERNPRYSITINKKGDEVISTLKLNPAERGDSVFFSCHAINSYGEGRGLIQLTVQEPPDPPELEVREVKDRSMNLRWIQRFDGNSIITSYDIEYKNKSDSWDHMYTTRNISPTNNQANIVELHPACVYSIRMYSYNKIGRSLPSKELTISTEEAPPDGPPMEVILQPMTSQSIRVTWRAPKKELQNGVIRGYQIGYRENGPGSNGQYSIVEMKATGDSEVYTLDNLKKFAQYGVVVQAFNRAGTGPSSTEINATTLEDVPSEPPQNVRAISVTSDEAVITWAEPPRLTLHGVLKGYRVVFWSLFPDGEWGEMQNITTTREQVELRGLEKFTNYSVQVLAYTQAGDGVRSNVLYIQTREDLPGPPAGIKAVPSSPSSVVVSWLPPHKPNGVIRKYTIYCSSPGSGQPAPSEYEANPEMLFYRITHLSRGKQYHIWAAAVTTAGRGNISSKVTVEPAGKVPAKILSFGGTVTTPWMKEVRLPCSSVGEPAPTIKWTKDSEDSAIPVTADSQRQILSNGTLVLRSVKAEDSGYYTCTATNTLGFDTIIVNLVVQVPPDQPRLTVSTTSTSSITLAWIPGDNGGSSIRGFVLQYSVDNTEEWRDVFISSSERSFRLDNLRCGTWYKVKLAAKNSVGSGRISEIIEAKTHGREPVFNKDQPLLTHINSTHAGLNLQGWTSGGCPITDMMLDFRPKGTWAWQSLKANSTTQLFLSELREATWYELKMKACNSAGCGNQSSQFATTDYDGSTIPPIKSARGEGDDVKKLFSIGSPVILVTLGVALLFIIRKKRKEKRLKRLRDSSLTIYVSFHVCVCSKNNRSIDTPVKGPPQGPRLHIDIPRVQLLIEDKEGEDKAAVPVTDTEFSQSVNPQNFCTGVSLHHQALIQNSGPLIDMSDIRPGTNPVSRKSIKSAHSSRNRYSSQWTLSRPSQSQSTASARTLTSDWRTMGSHGITATESDSYSASLSQDTDKGRNSMVSTESASSTYEELARAYEHAKLEEHLQHAKFTITECFISDSSSDQMTTGTNDPADSMTSLSTPSEPGICRFTASPPKPQDYDRGKNVAVPIPHRANKSKTLTMPSSNAAATSSSSALGRLQKQSVGAYSKSYTLV</sequence>
<feature type="region of interest" description="Disordered" evidence="15">
    <location>
        <begin position="1759"/>
        <end position="1787"/>
    </location>
</feature>
<dbReference type="GO" id="GO:0007411">
    <property type="term" value="P:axon guidance"/>
    <property type="evidence" value="ECO:0007669"/>
    <property type="project" value="TreeGrafter"/>
</dbReference>
<dbReference type="InterPro" id="IPR013106">
    <property type="entry name" value="Ig_V-set"/>
</dbReference>
<dbReference type="GO" id="GO:0030424">
    <property type="term" value="C:axon"/>
    <property type="evidence" value="ECO:0007669"/>
    <property type="project" value="TreeGrafter"/>
</dbReference>
<keyword evidence="13" id="KW-0393">Immunoglobulin domain</keyword>
<dbReference type="SUPFAM" id="SSF48726">
    <property type="entry name" value="Immunoglobulin"/>
    <property type="match status" value="9"/>
</dbReference>
<dbReference type="SMART" id="SM00409">
    <property type="entry name" value="IG"/>
    <property type="match status" value="9"/>
</dbReference>
<dbReference type="InterPro" id="IPR013783">
    <property type="entry name" value="Ig-like_fold"/>
</dbReference>
<evidence type="ECO:0008006" key="21">
    <source>
        <dbReference type="Google" id="ProtNLM"/>
    </source>
</evidence>
<dbReference type="Pfam" id="PF07679">
    <property type="entry name" value="I-set"/>
    <property type="match status" value="5"/>
</dbReference>
<feature type="transmembrane region" description="Helical" evidence="16">
    <location>
        <begin position="1456"/>
        <end position="1476"/>
    </location>
</feature>
<feature type="domain" description="Ig-like" evidence="17">
    <location>
        <begin position="178"/>
        <end position="263"/>
    </location>
</feature>
<dbReference type="SMART" id="SM00060">
    <property type="entry name" value="FN3"/>
    <property type="match status" value="6"/>
</dbReference>
<dbReference type="FunFam" id="2.60.40.10:FF:000167">
    <property type="entry name" value="Down syndrome cell adhesion molecule b"/>
    <property type="match status" value="1"/>
</dbReference>
<dbReference type="GO" id="GO:0007156">
    <property type="term" value="P:homophilic cell adhesion via plasma membrane adhesion molecules"/>
    <property type="evidence" value="ECO:0007669"/>
    <property type="project" value="TreeGrafter"/>
</dbReference>
<evidence type="ECO:0000313" key="19">
    <source>
        <dbReference type="Ensembl" id="ENSDLAP00005058525.1"/>
    </source>
</evidence>
<dbReference type="Gene3D" id="2.60.40.10">
    <property type="entry name" value="Immunoglobulins"/>
    <property type="match status" value="15"/>
</dbReference>
<evidence type="ECO:0000256" key="5">
    <source>
        <dbReference type="ARBA" id="ARBA00022737"/>
    </source>
</evidence>
<keyword evidence="6" id="KW-0130">Cell adhesion</keyword>
<dbReference type="InterPro" id="IPR056754">
    <property type="entry name" value="DSCAM/DSCAML_C"/>
</dbReference>
<feature type="domain" description="Fibronectin type-III" evidence="18">
    <location>
        <begin position="1247"/>
        <end position="1341"/>
    </location>
</feature>
<feature type="region of interest" description="Disordered" evidence="15">
    <location>
        <begin position="1580"/>
        <end position="1670"/>
    </location>
</feature>
<feature type="compositionally biased region" description="Basic residues" evidence="15">
    <location>
        <begin position="1596"/>
        <end position="1605"/>
    </location>
</feature>
<feature type="domain" description="Ig-like" evidence="17">
    <location>
        <begin position="272"/>
        <end position="365"/>
    </location>
</feature>
<feature type="domain" description="Fibronectin type-III" evidence="18">
    <location>
        <begin position="853"/>
        <end position="952"/>
    </location>
</feature>
<dbReference type="PROSITE" id="PS50853">
    <property type="entry name" value="FN3"/>
    <property type="match status" value="6"/>
</dbReference>
<dbReference type="InterPro" id="IPR003598">
    <property type="entry name" value="Ig_sub2"/>
</dbReference>
<keyword evidence="2" id="KW-1003">Cell membrane</keyword>
<dbReference type="FunFam" id="2.60.40.10:FF:000333">
    <property type="entry name" value="Down syndrome cell adhesion molecule"/>
    <property type="match status" value="1"/>
</dbReference>
<dbReference type="Pfam" id="PF00041">
    <property type="entry name" value="fn3"/>
    <property type="match status" value="5"/>
</dbReference>
<evidence type="ECO:0000256" key="9">
    <source>
        <dbReference type="ARBA" id="ARBA00023018"/>
    </source>
</evidence>
<feature type="region of interest" description="Disordered" evidence="15">
    <location>
        <begin position="1706"/>
        <end position="1731"/>
    </location>
</feature>
<keyword evidence="12" id="KW-0325">Glycoprotein</keyword>
<evidence type="ECO:0000256" key="6">
    <source>
        <dbReference type="ARBA" id="ARBA00022889"/>
    </source>
</evidence>
<dbReference type="InterPro" id="IPR003961">
    <property type="entry name" value="FN3_dom"/>
</dbReference>
<dbReference type="Pfam" id="PF25059">
    <property type="entry name" value="FN3_DSCAM-DSCAML_C"/>
    <property type="match status" value="1"/>
</dbReference>
<feature type="domain" description="Ig-like" evidence="17">
    <location>
        <begin position="370"/>
        <end position="450"/>
    </location>
</feature>
<feature type="compositionally biased region" description="Polar residues" evidence="15">
    <location>
        <begin position="1606"/>
        <end position="1633"/>
    </location>
</feature>
<evidence type="ECO:0000256" key="12">
    <source>
        <dbReference type="ARBA" id="ARBA00023180"/>
    </source>
</evidence>
<protein>
    <recommendedName>
        <fullName evidence="21">Down syndrome cell adhesion molecule-like protein 1</fullName>
    </recommendedName>
</protein>
<dbReference type="PANTHER" id="PTHR10075:SF72">
    <property type="entry name" value="CELL ADHESION MOLECULE DSCAML1"/>
    <property type="match status" value="1"/>
</dbReference>
<keyword evidence="10 16" id="KW-0472">Membrane</keyword>
<keyword evidence="9" id="KW-0770">Synapse</keyword>
<name>A0A8C4IJG6_DICLA</name>
<evidence type="ECO:0000256" key="11">
    <source>
        <dbReference type="ARBA" id="ARBA00023157"/>
    </source>
</evidence>
<dbReference type="CDD" id="cd00096">
    <property type="entry name" value="Ig"/>
    <property type="match status" value="1"/>
</dbReference>
<dbReference type="Pfam" id="PF13927">
    <property type="entry name" value="Ig_3"/>
    <property type="match status" value="3"/>
</dbReference>
<dbReference type="Ensembl" id="ENSDLAT00005062034.2">
    <property type="protein sequence ID" value="ENSDLAP00005058525.1"/>
    <property type="gene ID" value="ENSDLAG00005024466.2"/>
</dbReference>
<keyword evidence="3 16" id="KW-0812">Transmembrane</keyword>
<proteinExistence type="predicted"/>
<evidence type="ECO:0000256" key="3">
    <source>
        <dbReference type="ARBA" id="ARBA00022692"/>
    </source>
</evidence>
<evidence type="ECO:0000259" key="18">
    <source>
        <dbReference type="PROSITE" id="PS50853"/>
    </source>
</evidence>
<reference evidence="19" key="1">
    <citation type="submission" date="2025-08" db="UniProtKB">
        <authorList>
            <consortium name="Ensembl"/>
        </authorList>
    </citation>
    <scope>IDENTIFICATION</scope>
</reference>
<dbReference type="GO" id="GO:0005886">
    <property type="term" value="C:plasma membrane"/>
    <property type="evidence" value="ECO:0007669"/>
    <property type="project" value="UniProtKB-SubCell"/>
</dbReference>
<evidence type="ECO:0000256" key="8">
    <source>
        <dbReference type="ARBA" id="ARBA00022989"/>
    </source>
</evidence>
<dbReference type="FunFam" id="2.60.40.10:FF:000172">
    <property type="entry name" value="Down syndrome cell adhesion molecule b"/>
    <property type="match status" value="1"/>
</dbReference>
<feature type="domain" description="Fibronectin type-III" evidence="18">
    <location>
        <begin position="1346"/>
        <end position="1437"/>
    </location>
</feature>
<dbReference type="GO" id="GO:0045202">
    <property type="term" value="C:synapse"/>
    <property type="evidence" value="ECO:0007669"/>
    <property type="project" value="UniProtKB-SubCell"/>
</dbReference>
<feature type="domain" description="Ig-like" evidence="17">
    <location>
        <begin position="556"/>
        <end position="648"/>
    </location>
</feature>
<dbReference type="InterPro" id="IPR003599">
    <property type="entry name" value="Ig_sub"/>
</dbReference>
<evidence type="ECO:0000256" key="16">
    <source>
        <dbReference type="SAM" id="Phobius"/>
    </source>
</evidence>
<evidence type="ECO:0000256" key="13">
    <source>
        <dbReference type="ARBA" id="ARBA00023319"/>
    </source>
</evidence>
<dbReference type="FunFam" id="2.60.40.10:FF:000017">
    <property type="entry name" value="Down syndrome cell adhesion molecule b"/>
    <property type="match status" value="2"/>
</dbReference>
<keyword evidence="5" id="KW-0677">Repeat</keyword>
<dbReference type="PROSITE" id="PS50835">
    <property type="entry name" value="IG_LIKE"/>
    <property type="match status" value="9"/>
</dbReference>
<dbReference type="FunFam" id="2.60.40.10:FF:000215">
    <property type="entry name" value="Down syndrome cell adhesion molecule a"/>
    <property type="match status" value="1"/>
</dbReference>
<dbReference type="InterPro" id="IPR013098">
    <property type="entry name" value="Ig_I-set"/>
</dbReference>
<dbReference type="InterPro" id="IPR036179">
    <property type="entry name" value="Ig-like_dom_sf"/>
</dbReference>
<dbReference type="CDD" id="cd00063">
    <property type="entry name" value="FN3"/>
    <property type="match status" value="5"/>
</dbReference>
<evidence type="ECO:0000256" key="2">
    <source>
        <dbReference type="ARBA" id="ARBA00022475"/>
    </source>
</evidence>
<evidence type="ECO:0000259" key="17">
    <source>
        <dbReference type="PROSITE" id="PS50835"/>
    </source>
</evidence>
<dbReference type="FunFam" id="2.60.40.10:FF:000477">
    <property type="entry name" value="DS cell adhesion molecule like 1"/>
    <property type="match status" value="1"/>
</dbReference>
<dbReference type="FunFam" id="2.60.40.10:FF:000104">
    <property type="entry name" value="Down syndrome cell adhesion molecule b"/>
    <property type="match status" value="1"/>
</dbReference>
<evidence type="ECO:0000313" key="20">
    <source>
        <dbReference type="Proteomes" id="UP000694389"/>
    </source>
</evidence>
<feature type="compositionally biased region" description="Low complexity" evidence="15">
    <location>
        <begin position="1769"/>
        <end position="1780"/>
    </location>
</feature>
<feature type="domain" description="Ig-like" evidence="17">
    <location>
        <begin position="460"/>
        <end position="545"/>
    </location>
</feature>
<comment type="subcellular location">
    <subcellularLocation>
        <location evidence="1">Cell membrane</location>
        <topology evidence="1">Single-pass type I membrane protein</topology>
    </subcellularLocation>
    <subcellularLocation>
        <location evidence="14">Synapse</location>
    </subcellularLocation>
</comment>
<feature type="compositionally biased region" description="Polar residues" evidence="15">
    <location>
        <begin position="1641"/>
        <end position="1655"/>
    </location>
</feature>
<dbReference type="InterPro" id="IPR036116">
    <property type="entry name" value="FN3_sf"/>
</dbReference>
<feature type="domain" description="Fibronectin type-III" evidence="18">
    <location>
        <begin position="1057"/>
        <end position="1151"/>
    </location>
</feature>
<dbReference type="CDD" id="cd05734">
    <property type="entry name" value="Ig_DSCAM"/>
    <property type="match status" value="1"/>
</dbReference>
<dbReference type="FunFam" id="2.60.40.10:FF:000229">
    <property type="entry name" value="Down syndrome cell adhesion molecule homolog"/>
    <property type="match status" value="1"/>
</dbReference>
<keyword evidence="7" id="KW-0524">Neurogenesis</keyword>
<feature type="domain" description="Ig-like" evidence="17">
    <location>
        <begin position="1153"/>
        <end position="1245"/>
    </location>
</feature>
<reference evidence="19" key="2">
    <citation type="submission" date="2025-09" db="UniProtKB">
        <authorList>
            <consortium name="Ensembl"/>
        </authorList>
    </citation>
    <scope>IDENTIFICATION</scope>
</reference>
<dbReference type="FunFam" id="2.60.40.10:FF:000176">
    <property type="entry name" value="Down syndrome cell adhesion molecule a"/>
    <property type="match status" value="1"/>
</dbReference>
<evidence type="ECO:0000256" key="7">
    <source>
        <dbReference type="ARBA" id="ARBA00022902"/>
    </source>
</evidence>
<dbReference type="FunFam" id="2.60.40.10:FF:000141">
    <property type="entry name" value="Down syndrome cell adhesion molecule a"/>
    <property type="match status" value="1"/>
</dbReference>
<dbReference type="Proteomes" id="UP000694389">
    <property type="component" value="Unassembled WGS sequence"/>
</dbReference>
<evidence type="ECO:0000256" key="14">
    <source>
        <dbReference type="ARBA" id="ARBA00034103"/>
    </source>
</evidence>
<dbReference type="GO" id="GO:0070593">
    <property type="term" value="P:dendrite self-avoidance"/>
    <property type="evidence" value="ECO:0007669"/>
    <property type="project" value="TreeGrafter"/>
</dbReference>
<feature type="domain" description="Ig-like" evidence="17">
    <location>
        <begin position="652"/>
        <end position="749"/>
    </location>
</feature>
<feature type="domain" description="Fibronectin type-III" evidence="18">
    <location>
        <begin position="751"/>
        <end position="848"/>
    </location>
</feature>
<dbReference type="SMART" id="SM00408">
    <property type="entry name" value="IGc2"/>
    <property type="match status" value="8"/>
</dbReference>
<organism evidence="19 20">
    <name type="scientific">Dicentrarchus labrax</name>
    <name type="common">European seabass</name>
    <name type="synonym">Morone labrax</name>
    <dbReference type="NCBI Taxonomy" id="13489"/>
    <lineage>
        <taxon>Eukaryota</taxon>
        <taxon>Metazoa</taxon>
        <taxon>Chordata</taxon>
        <taxon>Craniata</taxon>
        <taxon>Vertebrata</taxon>
        <taxon>Euteleostomi</taxon>
        <taxon>Actinopterygii</taxon>
        <taxon>Neopterygii</taxon>
        <taxon>Teleostei</taxon>
        <taxon>Neoteleostei</taxon>
        <taxon>Acanthomorphata</taxon>
        <taxon>Eupercaria</taxon>
        <taxon>Moronidae</taxon>
        <taxon>Dicentrarchus</taxon>
    </lineage>
</organism>
<dbReference type="SUPFAM" id="SSF49265">
    <property type="entry name" value="Fibronectin type III"/>
    <property type="match status" value="3"/>
</dbReference>
<feature type="domain" description="Fibronectin type-III" evidence="18">
    <location>
        <begin position="957"/>
        <end position="1053"/>
    </location>
</feature>
<evidence type="ECO:0000256" key="15">
    <source>
        <dbReference type="SAM" id="MobiDB-lite"/>
    </source>
</evidence>
<evidence type="ECO:0000256" key="10">
    <source>
        <dbReference type="ARBA" id="ARBA00023136"/>
    </source>
</evidence>
<dbReference type="GeneTree" id="ENSGT00940000155354"/>
<dbReference type="SMART" id="SM00406">
    <property type="entry name" value="IGv"/>
    <property type="match status" value="3"/>
</dbReference>
<evidence type="ECO:0000256" key="1">
    <source>
        <dbReference type="ARBA" id="ARBA00004251"/>
    </source>
</evidence>
<dbReference type="FunFam" id="2.60.40.10:FF:000219">
    <property type="entry name" value="Down syndrome cell adhesion molecule homolog"/>
    <property type="match status" value="1"/>
</dbReference>
<feature type="domain" description="Ig-like" evidence="17">
    <location>
        <begin position="1"/>
        <end position="81"/>
    </location>
</feature>
<keyword evidence="11" id="KW-1015">Disulfide bond</keyword>
<dbReference type="InterPro" id="IPR007110">
    <property type="entry name" value="Ig-like_dom"/>
</dbReference>
<keyword evidence="8 16" id="KW-1133">Transmembrane helix</keyword>
<keyword evidence="4" id="KW-0732">Signal</keyword>
<keyword evidence="20" id="KW-1185">Reference proteome</keyword>
<dbReference type="FunFam" id="2.60.40.10:FF:001868">
    <property type="entry name" value="Down syndrome cell adhesion molecule"/>
    <property type="match status" value="1"/>
</dbReference>